<keyword evidence="3" id="KW-1185">Reference proteome</keyword>
<dbReference type="InterPro" id="IPR007314">
    <property type="entry name" value="Cofac_haem-bd_dom"/>
</dbReference>
<name>A0AA48KK24_9FLAO</name>
<dbReference type="EMBL" id="AP027268">
    <property type="protein sequence ID" value="BDW91502.1"/>
    <property type="molecule type" value="Genomic_DNA"/>
</dbReference>
<organism evidence="2 3">
    <name type="scientific">Flagellimonas marinaquae</name>
    <dbReference type="NCBI Taxonomy" id="254955"/>
    <lineage>
        <taxon>Bacteria</taxon>
        <taxon>Pseudomonadati</taxon>
        <taxon>Bacteroidota</taxon>
        <taxon>Flavobacteriia</taxon>
        <taxon>Flavobacteriales</taxon>
        <taxon>Flavobacteriaceae</taxon>
        <taxon>Flagellimonas</taxon>
    </lineage>
</organism>
<feature type="domain" description="Haem-binding uptake Tiki superfamily ChaN" evidence="1">
    <location>
        <begin position="39"/>
        <end position="238"/>
    </location>
</feature>
<protein>
    <recommendedName>
        <fullName evidence="1">Haem-binding uptake Tiki superfamily ChaN domain-containing protein</fullName>
    </recommendedName>
</protein>
<dbReference type="CDD" id="cd14727">
    <property type="entry name" value="ChanN-like"/>
    <property type="match status" value="1"/>
</dbReference>
<reference evidence="2 3" key="1">
    <citation type="submission" date="2023-01" db="EMBL/GenBank/DDBJ databases">
        <title>Complete genome sequence of Muricauda aquimarina strain IFOP_LL357.</title>
        <authorList>
            <person name="Gajardo G."/>
            <person name="Ueki S."/>
            <person name="Maruyama F."/>
        </authorList>
    </citation>
    <scope>NUCLEOTIDE SEQUENCE [LARGE SCALE GENOMIC DNA]</scope>
    <source>
        <strain evidence="2 3">IFOP_LL357</strain>
    </source>
</reference>
<dbReference type="AlphaFoldDB" id="A0AA48KK24"/>
<evidence type="ECO:0000313" key="2">
    <source>
        <dbReference type="EMBL" id="BDW91502.1"/>
    </source>
</evidence>
<accession>A0AA48KK24</accession>
<evidence type="ECO:0000259" key="1">
    <source>
        <dbReference type="Pfam" id="PF04187"/>
    </source>
</evidence>
<dbReference type="Proteomes" id="UP001330184">
    <property type="component" value="Chromosome"/>
</dbReference>
<sequence length="283" mass="32396">MKKVFLLVVCSFCFSTINAQKKPYVIYNAKGKKVSYKKMLKTMEKKDMVLFGELHNNPIAHWLQYELTTDLHTKRPLILGAEMVEADNQKELNDYLSGTIDYKALDSTARLWNNHKTDYAPLVDIAKDNDLVFVASNIPRRYASMVYKGGFEALDTLPSREKEWIAPLPIPYDPELPGYQNILTMMGDHGSPTLVMAQAIKDATMAHFILKNYKEGSLFIHYNGAYHSNDYEGILWYLQLNRPDLIYGTISTVMQENVHQLDEENIGIADFIICVDSNMTTTY</sequence>
<dbReference type="SUPFAM" id="SSF159501">
    <property type="entry name" value="EreA/ChaN-like"/>
    <property type="match status" value="1"/>
</dbReference>
<gene>
    <name evidence="2" type="ORF">MACH07_03340</name>
</gene>
<evidence type="ECO:0000313" key="3">
    <source>
        <dbReference type="Proteomes" id="UP001330184"/>
    </source>
</evidence>
<dbReference type="Gene3D" id="3.40.50.11550">
    <property type="match status" value="1"/>
</dbReference>
<dbReference type="RefSeq" id="WP_252080244.1">
    <property type="nucleotide sequence ID" value="NZ_AP027268.1"/>
</dbReference>
<dbReference type="Pfam" id="PF04187">
    <property type="entry name" value="Cofac_haem_bdg"/>
    <property type="match status" value="1"/>
</dbReference>
<proteinExistence type="predicted"/>